<evidence type="ECO:0000313" key="10">
    <source>
        <dbReference type="EMBL" id="THD23281.1"/>
    </source>
</evidence>
<evidence type="ECO:0000256" key="3">
    <source>
        <dbReference type="ARBA" id="ARBA00022723"/>
    </source>
</evidence>
<dbReference type="PRINTS" id="PR00114">
    <property type="entry name" value="STPHPHTASE"/>
</dbReference>
<evidence type="ECO:0000256" key="2">
    <source>
        <dbReference type="ARBA" id="ARBA00013081"/>
    </source>
</evidence>
<dbReference type="GO" id="GO:0005634">
    <property type="term" value="C:nucleus"/>
    <property type="evidence" value="ECO:0007669"/>
    <property type="project" value="TreeGrafter"/>
</dbReference>
<dbReference type="Proteomes" id="UP000230066">
    <property type="component" value="Unassembled WGS sequence"/>
</dbReference>
<keyword evidence="3" id="KW-0479">Metal-binding</keyword>
<comment type="catalytic activity">
    <reaction evidence="7">
        <text>O-phospho-L-seryl-[protein] + H2O = L-seryl-[protein] + phosphate</text>
        <dbReference type="Rhea" id="RHEA:20629"/>
        <dbReference type="Rhea" id="RHEA-COMP:9863"/>
        <dbReference type="Rhea" id="RHEA-COMP:11604"/>
        <dbReference type="ChEBI" id="CHEBI:15377"/>
        <dbReference type="ChEBI" id="CHEBI:29999"/>
        <dbReference type="ChEBI" id="CHEBI:43474"/>
        <dbReference type="ChEBI" id="CHEBI:83421"/>
        <dbReference type="EC" id="3.1.3.16"/>
    </reaction>
</comment>
<feature type="domain" description="Serine/threonine specific protein phosphatases" evidence="9">
    <location>
        <begin position="38"/>
        <end position="325"/>
    </location>
</feature>
<accession>A0A4E0RB09</accession>
<dbReference type="PANTHER" id="PTHR11668">
    <property type="entry name" value="SERINE/THREONINE PROTEIN PHOSPHATASE"/>
    <property type="match status" value="1"/>
</dbReference>
<dbReference type="Gene3D" id="3.60.21.10">
    <property type="match status" value="1"/>
</dbReference>
<dbReference type="Pfam" id="PF00149">
    <property type="entry name" value="Metallophos"/>
    <property type="match status" value="1"/>
</dbReference>
<evidence type="ECO:0000259" key="9">
    <source>
        <dbReference type="SMART" id="SM00156"/>
    </source>
</evidence>
<evidence type="ECO:0000256" key="8">
    <source>
        <dbReference type="ARBA" id="ARBA00048336"/>
    </source>
</evidence>
<comment type="caution">
    <text evidence="10">The sequence shown here is derived from an EMBL/GenBank/DDBJ whole genome shotgun (WGS) entry which is preliminary data.</text>
</comment>
<organism evidence="10 11">
    <name type="scientific">Fasciola hepatica</name>
    <name type="common">Liver fluke</name>
    <dbReference type="NCBI Taxonomy" id="6192"/>
    <lineage>
        <taxon>Eukaryota</taxon>
        <taxon>Metazoa</taxon>
        <taxon>Spiralia</taxon>
        <taxon>Lophotrochozoa</taxon>
        <taxon>Platyhelminthes</taxon>
        <taxon>Trematoda</taxon>
        <taxon>Digenea</taxon>
        <taxon>Plagiorchiida</taxon>
        <taxon>Echinostomata</taxon>
        <taxon>Echinostomatoidea</taxon>
        <taxon>Fasciolidae</taxon>
        <taxon>Fasciola</taxon>
    </lineage>
</organism>
<dbReference type="InterPro" id="IPR050341">
    <property type="entry name" value="PP1_catalytic_subunit"/>
</dbReference>
<dbReference type="GO" id="GO:0005737">
    <property type="term" value="C:cytoplasm"/>
    <property type="evidence" value="ECO:0007669"/>
    <property type="project" value="TreeGrafter"/>
</dbReference>
<evidence type="ECO:0000256" key="4">
    <source>
        <dbReference type="ARBA" id="ARBA00022801"/>
    </source>
</evidence>
<comment type="catalytic activity">
    <reaction evidence="8">
        <text>O-phospho-L-threonyl-[protein] + H2O = L-threonyl-[protein] + phosphate</text>
        <dbReference type="Rhea" id="RHEA:47004"/>
        <dbReference type="Rhea" id="RHEA-COMP:11060"/>
        <dbReference type="Rhea" id="RHEA-COMP:11605"/>
        <dbReference type="ChEBI" id="CHEBI:15377"/>
        <dbReference type="ChEBI" id="CHEBI:30013"/>
        <dbReference type="ChEBI" id="CHEBI:43474"/>
        <dbReference type="ChEBI" id="CHEBI:61977"/>
        <dbReference type="EC" id="3.1.3.16"/>
    </reaction>
</comment>
<reference evidence="10" key="1">
    <citation type="submission" date="2019-03" db="EMBL/GenBank/DDBJ databases">
        <title>Improved annotation for the trematode Fasciola hepatica.</title>
        <authorList>
            <person name="Choi Y.-J."/>
            <person name="Martin J."/>
            <person name="Mitreva M."/>
        </authorList>
    </citation>
    <scope>NUCLEOTIDE SEQUENCE [LARGE SCALE GENOMIC DNA]</scope>
</reference>
<dbReference type="EMBL" id="JXXN02002232">
    <property type="protein sequence ID" value="THD23281.1"/>
    <property type="molecule type" value="Genomic_DNA"/>
</dbReference>
<dbReference type="InterPro" id="IPR006186">
    <property type="entry name" value="Ser/Thr-sp_prot-phosphatase"/>
</dbReference>
<protein>
    <recommendedName>
        <fullName evidence="2">protein-serine/threonine phosphatase</fullName>
        <ecNumber evidence="2">3.1.3.16</ecNumber>
    </recommendedName>
</protein>
<proteinExistence type="predicted"/>
<gene>
    <name evidence="10" type="ORF">D915_005940</name>
</gene>
<dbReference type="EC" id="3.1.3.16" evidence="2"/>
<name>A0A4E0RB09_FASHE</name>
<dbReference type="GO" id="GO:0046872">
    <property type="term" value="F:metal ion binding"/>
    <property type="evidence" value="ECO:0007669"/>
    <property type="project" value="UniProtKB-KW"/>
</dbReference>
<evidence type="ECO:0000256" key="1">
    <source>
        <dbReference type="ARBA" id="ARBA00001936"/>
    </source>
</evidence>
<dbReference type="SMART" id="SM00156">
    <property type="entry name" value="PP2Ac"/>
    <property type="match status" value="1"/>
</dbReference>
<evidence type="ECO:0000256" key="7">
    <source>
        <dbReference type="ARBA" id="ARBA00047761"/>
    </source>
</evidence>
<dbReference type="GO" id="GO:0004722">
    <property type="term" value="F:protein serine/threonine phosphatase activity"/>
    <property type="evidence" value="ECO:0007669"/>
    <property type="project" value="UniProtKB-EC"/>
</dbReference>
<keyword evidence="5" id="KW-0904">Protein phosphatase</keyword>
<dbReference type="PANTHER" id="PTHR11668:SF300">
    <property type="entry name" value="SERINE_THREONINE-PROTEIN PHOSPHATASE"/>
    <property type="match status" value="1"/>
</dbReference>
<comment type="cofactor">
    <cofactor evidence="1">
        <name>Mn(2+)</name>
        <dbReference type="ChEBI" id="CHEBI:29035"/>
    </cofactor>
</comment>
<evidence type="ECO:0000256" key="5">
    <source>
        <dbReference type="ARBA" id="ARBA00022912"/>
    </source>
</evidence>
<sequence length="417" mass="48415">MNRQMLSSRLKRRIMRNTGRLINRLVDNQVLKGILAECTEHEITDICGLVPEQFMVDPPVLELTTETPLMIVGDVYGQYGHLVRLFNYYGHPPRQRYLFLGNFVSANSRAIETVALLFAYKLRYPKSIYLLRGKHECGRVAKFYGFYDECLKRFTQRIWNAITDVFNYMPVVAIIDNRIMCVHSGLSPLFQQMDVRGLNNLKLFIKKSITLPAELEANRLLMHFVWSEPDESLDFWDQNPAGQGYLYGIKAVKDFCERFELQQIIRSSEMVKTGFEFFPCAKLLTIFSAPDYMEFYSNTAAFVYLENLLQEKDRRCRLRLAHPIIRLRCKQTLRMNMTFDDLPIELGVGIGHVLNLEPSSLYTQTNSSQYFQKCSQLPIDENEHCQQSSETEIVEDLNSPPVSPTESQWLELQSATF</sequence>
<dbReference type="SUPFAM" id="SSF56300">
    <property type="entry name" value="Metallo-dependent phosphatases"/>
    <property type="match status" value="1"/>
</dbReference>
<evidence type="ECO:0000256" key="6">
    <source>
        <dbReference type="ARBA" id="ARBA00023211"/>
    </source>
</evidence>
<evidence type="ECO:0000313" key="11">
    <source>
        <dbReference type="Proteomes" id="UP000230066"/>
    </source>
</evidence>
<keyword evidence="6" id="KW-0464">Manganese</keyword>
<dbReference type="InterPro" id="IPR004843">
    <property type="entry name" value="Calcineurin-like_PHP"/>
</dbReference>
<keyword evidence="11" id="KW-1185">Reference proteome</keyword>
<dbReference type="AlphaFoldDB" id="A0A4E0RB09"/>
<keyword evidence="4" id="KW-0378">Hydrolase</keyword>
<dbReference type="InterPro" id="IPR029052">
    <property type="entry name" value="Metallo-depent_PP-like"/>
</dbReference>